<comment type="caution">
    <text evidence="2">The sequence shown here is derived from an EMBL/GenBank/DDBJ whole genome shotgun (WGS) entry which is preliminary data.</text>
</comment>
<evidence type="ECO:0000313" key="2">
    <source>
        <dbReference type="EMBL" id="KAK8506356.1"/>
    </source>
</evidence>
<evidence type="ECO:0000313" key="3">
    <source>
        <dbReference type="Proteomes" id="UP001472677"/>
    </source>
</evidence>
<reference evidence="2 3" key="1">
    <citation type="journal article" date="2024" name="G3 (Bethesda)">
        <title>Genome assembly of Hibiscus sabdariffa L. provides insights into metabolisms of medicinal natural products.</title>
        <authorList>
            <person name="Kim T."/>
        </authorList>
    </citation>
    <scope>NUCLEOTIDE SEQUENCE [LARGE SCALE GENOMIC DNA]</scope>
    <source>
        <strain evidence="2">TK-2024</strain>
        <tissue evidence="2">Old leaves</tissue>
    </source>
</reference>
<gene>
    <name evidence="2" type="ORF">V6N12_034092</name>
</gene>
<keyword evidence="1" id="KW-0472">Membrane</keyword>
<keyword evidence="1" id="KW-1133">Transmembrane helix</keyword>
<keyword evidence="1" id="KW-0812">Transmembrane</keyword>
<feature type="transmembrane region" description="Helical" evidence="1">
    <location>
        <begin position="126"/>
        <end position="147"/>
    </location>
</feature>
<keyword evidence="3" id="KW-1185">Reference proteome</keyword>
<proteinExistence type="predicted"/>
<dbReference type="Proteomes" id="UP001472677">
    <property type="component" value="Unassembled WGS sequence"/>
</dbReference>
<accession>A0ABR2BGQ8</accession>
<dbReference type="EMBL" id="JBBPBM010000118">
    <property type="protein sequence ID" value="KAK8506356.1"/>
    <property type="molecule type" value="Genomic_DNA"/>
</dbReference>
<organism evidence="2 3">
    <name type="scientific">Hibiscus sabdariffa</name>
    <name type="common">roselle</name>
    <dbReference type="NCBI Taxonomy" id="183260"/>
    <lineage>
        <taxon>Eukaryota</taxon>
        <taxon>Viridiplantae</taxon>
        <taxon>Streptophyta</taxon>
        <taxon>Embryophyta</taxon>
        <taxon>Tracheophyta</taxon>
        <taxon>Spermatophyta</taxon>
        <taxon>Magnoliopsida</taxon>
        <taxon>eudicotyledons</taxon>
        <taxon>Gunneridae</taxon>
        <taxon>Pentapetalae</taxon>
        <taxon>rosids</taxon>
        <taxon>malvids</taxon>
        <taxon>Malvales</taxon>
        <taxon>Malvaceae</taxon>
        <taxon>Malvoideae</taxon>
        <taxon>Hibiscus</taxon>
    </lineage>
</organism>
<protein>
    <submittedName>
        <fullName evidence="2">Uncharacterized protein</fullName>
    </submittedName>
</protein>
<evidence type="ECO:0000256" key="1">
    <source>
        <dbReference type="SAM" id="Phobius"/>
    </source>
</evidence>
<name>A0ABR2BGQ8_9ROSI</name>
<sequence length="176" mass="20185">MTAEVDAVIRGRESKPPPKMVVNEWGWRGIHSGEHDTVALKIVLVYIPRDDSGVDVLRESQCARRVSLGRAEKQYRMVKDERYVDQQLDEQKTVTFIEPLQMSGVNFYGKYGQISRLCPLILVRDMAFFAAFILLSGLVVTSSGHLYSHSIRHTSTWLTTESMCRLIRYSLTLQYK</sequence>